<dbReference type="Gene3D" id="3.40.50.720">
    <property type="entry name" value="NAD(P)-binding Rossmann-like Domain"/>
    <property type="match status" value="1"/>
</dbReference>
<name>A0A3A3GC76_PANTH</name>
<dbReference type="Pfam" id="PF03435">
    <property type="entry name" value="Sacchrp_dh_NADP"/>
    <property type="match status" value="1"/>
</dbReference>
<accession>A0A3A3GC76</accession>
<dbReference type="Proteomes" id="UP000266177">
    <property type="component" value="Unassembled WGS sequence"/>
</dbReference>
<dbReference type="EMBL" id="QYZD01000039">
    <property type="protein sequence ID" value="RJG19158.1"/>
    <property type="molecule type" value="Genomic_DNA"/>
</dbReference>
<evidence type="ECO:0000259" key="1">
    <source>
        <dbReference type="Pfam" id="PF03435"/>
    </source>
</evidence>
<dbReference type="PANTHER" id="PTHR43796:SF2">
    <property type="entry name" value="CARBOXYNORSPERMIDINE SYNTHASE"/>
    <property type="match status" value="1"/>
</dbReference>
<dbReference type="AlphaFoldDB" id="A0A3A3GC76"/>
<dbReference type="InterPro" id="IPR036291">
    <property type="entry name" value="NAD(P)-bd_dom_sf"/>
</dbReference>
<organism evidence="2 3">
    <name type="scientific">Paenibacillus thiaminolyticus</name>
    <name type="common">Bacillus thiaminolyticus</name>
    <dbReference type="NCBI Taxonomy" id="49283"/>
    <lineage>
        <taxon>Bacteria</taxon>
        <taxon>Bacillati</taxon>
        <taxon>Bacillota</taxon>
        <taxon>Bacilli</taxon>
        <taxon>Bacillales</taxon>
        <taxon>Paenibacillaceae</taxon>
        <taxon>Paenibacillus</taxon>
    </lineage>
</organism>
<dbReference type="RefSeq" id="WP_119796220.1">
    <property type="nucleotide sequence ID" value="NZ_QYZD01000039.1"/>
</dbReference>
<dbReference type="Gene3D" id="3.30.360.10">
    <property type="entry name" value="Dihydrodipicolinate Reductase, domain 2"/>
    <property type="match status" value="1"/>
</dbReference>
<dbReference type="OrthoDB" id="1910498at2"/>
<gene>
    <name evidence="2" type="ORF">DQX05_25995</name>
</gene>
<dbReference type="SUPFAM" id="SSF51735">
    <property type="entry name" value="NAD(P)-binding Rossmann-fold domains"/>
    <property type="match status" value="1"/>
</dbReference>
<proteinExistence type="predicted"/>
<feature type="domain" description="Saccharopine dehydrogenase NADP binding" evidence="1">
    <location>
        <begin position="9"/>
        <end position="127"/>
    </location>
</feature>
<evidence type="ECO:0000313" key="3">
    <source>
        <dbReference type="Proteomes" id="UP000266177"/>
    </source>
</evidence>
<sequence length="371" mass="40341">MEMDTKEKIVVVGGYGHVGRTICGILGERYPGKVNAAGRSRERAEHFCQSAEGKIRPLEIDIREPLPPDLLNGVKLVIMCLDQSDTDFVRECFRAGTHYIDVSANGSFLRQVEQFRDEAAANGATALLSVGLAPGLTNLLALEAQRLLGETDQIDLAIMLGLGDAHGEAAIEWMVDNLGARFEITRKGEPEEALSFTDGQIFDFGADLGCRQAYRFPFSDQMILPRTLGVPTVATRFCLDSAMVTGLLAGASRRGAVRLLQAGWLRRRIVRGLGALRFGRDRFAVKAEARGRSRDGKPALAECFLHGRDQSAATAKVAAASAAMLVDSFCPSGVYHIEQLTGMGSMLKELEPDITFNIRRSDLPPEGREAC</sequence>
<evidence type="ECO:0000313" key="2">
    <source>
        <dbReference type="EMBL" id="RJG19158.1"/>
    </source>
</evidence>
<comment type="caution">
    <text evidence="2">The sequence shown here is derived from an EMBL/GenBank/DDBJ whole genome shotgun (WGS) entry which is preliminary data.</text>
</comment>
<protein>
    <submittedName>
        <fullName evidence="2">Saccharopine dehydrogenase</fullName>
    </submittedName>
</protein>
<dbReference type="InterPro" id="IPR005097">
    <property type="entry name" value="Sacchrp_dh_NADP-bd"/>
</dbReference>
<reference evidence="2 3" key="1">
    <citation type="submission" date="2018-09" db="EMBL/GenBank/DDBJ databases">
        <title>Paenibacillus SK2017-BO5.</title>
        <authorList>
            <person name="Piskunova J.V."/>
            <person name="Dubiley S.A."/>
            <person name="Severinov K.V."/>
        </authorList>
    </citation>
    <scope>NUCLEOTIDE SEQUENCE [LARGE SCALE GENOMIC DNA]</scope>
    <source>
        <strain evidence="2 3">BO5</strain>
    </source>
</reference>
<dbReference type="PANTHER" id="PTHR43796">
    <property type="entry name" value="CARBOXYNORSPERMIDINE SYNTHASE"/>
    <property type="match status" value="1"/>
</dbReference>